<dbReference type="GO" id="GO:0005879">
    <property type="term" value="C:axonemal microtubule"/>
    <property type="evidence" value="ECO:0007669"/>
    <property type="project" value="TreeGrafter"/>
</dbReference>
<dbReference type="InterPro" id="IPR037993">
    <property type="entry name" value="NDPk7B"/>
</dbReference>
<dbReference type="PANTHER" id="PTHR43109:SF2">
    <property type="entry name" value="NUCLEOSIDE DIPHOSPHATE KINASE 7"/>
    <property type="match status" value="1"/>
</dbReference>
<dbReference type="PROSITE" id="PS51374">
    <property type="entry name" value="NDPK_LIKE"/>
    <property type="match status" value="2"/>
</dbReference>
<evidence type="ECO:0000256" key="3">
    <source>
        <dbReference type="ARBA" id="ARBA00023212"/>
    </source>
</evidence>
<dbReference type="AlphaFoldDB" id="A0A8T1MV65"/>
<dbReference type="Pfam" id="PF00334">
    <property type="entry name" value="NDK"/>
    <property type="match status" value="2"/>
</dbReference>
<dbReference type="SMART" id="SM00562">
    <property type="entry name" value="NDK"/>
    <property type="match status" value="1"/>
</dbReference>
<dbReference type="SUPFAM" id="SSF54919">
    <property type="entry name" value="Nucleoside diphosphate kinase, NDK"/>
    <property type="match status" value="2"/>
</dbReference>
<dbReference type="InterPro" id="IPR006602">
    <property type="entry name" value="DM10_dom"/>
</dbReference>
<feature type="domain" description="DM10" evidence="6">
    <location>
        <begin position="4"/>
        <end position="92"/>
    </location>
</feature>
<name>A0A8T1MV65_CLOSI</name>
<dbReference type="Proteomes" id="UP000286415">
    <property type="component" value="Unassembled WGS sequence"/>
</dbReference>
<dbReference type="OrthoDB" id="270127at2759"/>
<keyword evidence="2" id="KW-0963">Cytoplasm</keyword>
<keyword evidence="7" id="KW-0418">Kinase</keyword>
<sequence>MEGKGPTYSFIVEYYDPYSTTIKKYTLLYHSGGKAVEMHDQRLNKLFLKPTKMENIRLSDLYLGSCVTVLSRTLRVVDFGDNFTRKALCRSSERCVAFIRPESVCRTGEIISNLEGKGFRLVNLKIFCPTSEEITTLIGNLVDYTKLPHLLTELSETNIVAVEVMGNNACAAMRELVGGPSGPEKGTIFVSSKDMLVFATDPESSAAQAEMIFGHPGGPRFRGSPRLKGTTLAIIKPHAVSDGLTGSIWTAIREHGFCISAARLYRLSKADAAEFLEVYKGVAHEYPEMLDQLACGPCVALEIASTEEGVDVQKTFREFVGPLDPEIAKFLRPQTLRAKFGVDKIHNAVHCTDLPEDTELEGFFLFGVLCNYLGIATRANFKIAFGVDQYYTTGT</sequence>
<evidence type="ECO:0000313" key="7">
    <source>
        <dbReference type="EMBL" id="KAG5453284.1"/>
    </source>
</evidence>
<comment type="similarity">
    <text evidence="5">Belongs to the NDK family.</text>
</comment>
<keyword evidence="4" id="KW-0966">Cell projection</keyword>
<dbReference type="Gene3D" id="3.30.70.141">
    <property type="entry name" value="Nucleoside diphosphate kinase-like domain"/>
    <property type="match status" value="2"/>
</dbReference>
<proteinExistence type="inferred from homology"/>
<dbReference type="PANTHER" id="PTHR43109">
    <property type="entry name" value="NUCLEOSIDE DIPHOSPHATE KINASE 7"/>
    <property type="match status" value="1"/>
</dbReference>
<comment type="subcellular location">
    <subcellularLocation>
        <location evidence="1">Cytoplasm</location>
        <location evidence="1">Cytoskeleton</location>
        <location evidence="1">Cilium axoneme</location>
    </subcellularLocation>
</comment>
<keyword evidence="3" id="KW-0206">Cytoskeleton</keyword>
<dbReference type="SMART" id="SM00676">
    <property type="entry name" value="DM10"/>
    <property type="match status" value="1"/>
</dbReference>
<keyword evidence="8" id="KW-1185">Reference proteome</keyword>
<evidence type="ECO:0000256" key="5">
    <source>
        <dbReference type="PROSITE-ProRule" id="PRU00706"/>
    </source>
</evidence>
<protein>
    <submittedName>
        <fullName evidence="7">Nucleoside diphosphate kinase 7</fullName>
    </submittedName>
</protein>
<dbReference type="GO" id="GO:0016301">
    <property type="term" value="F:kinase activity"/>
    <property type="evidence" value="ECO:0007669"/>
    <property type="project" value="UniProtKB-KW"/>
</dbReference>
<reference evidence="7 8" key="1">
    <citation type="journal article" date="2018" name="Biotechnol. Adv.">
        <title>Improved genomic resources and new bioinformatic workflow for the carcinogenic parasite Clonorchis sinensis: Biotechnological implications.</title>
        <authorList>
            <person name="Wang D."/>
            <person name="Korhonen P.K."/>
            <person name="Gasser R.B."/>
            <person name="Young N.D."/>
        </authorList>
    </citation>
    <scope>NUCLEOTIDE SEQUENCE [LARGE SCALE GENOMIC DNA]</scope>
    <source>
        <strain evidence="7">Cs-k2</strain>
    </source>
</reference>
<organism evidence="7 8">
    <name type="scientific">Clonorchis sinensis</name>
    <name type="common">Chinese liver fluke</name>
    <dbReference type="NCBI Taxonomy" id="79923"/>
    <lineage>
        <taxon>Eukaryota</taxon>
        <taxon>Metazoa</taxon>
        <taxon>Spiralia</taxon>
        <taxon>Lophotrochozoa</taxon>
        <taxon>Platyhelminthes</taxon>
        <taxon>Trematoda</taxon>
        <taxon>Digenea</taxon>
        <taxon>Opisthorchiida</taxon>
        <taxon>Opisthorchiata</taxon>
        <taxon>Opisthorchiidae</taxon>
        <taxon>Clonorchis</taxon>
    </lineage>
</organism>
<dbReference type="PROSITE" id="PS51336">
    <property type="entry name" value="DM10"/>
    <property type="match status" value="1"/>
</dbReference>
<accession>A0A8T1MV65</accession>
<comment type="caution">
    <text evidence="5">Lacks conserved residue(s) required for the propagation of feature annotation.</text>
</comment>
<keyword evidence="7" id="KW-0808">Transferase</keyword>
<dbReference type="InterPro" id="IPR036850">
    <property type="entry name" value="NDK-like_dom_sf"/>
</dbReference>
<evidence type="ECO:0000313" key="8">
    <source>
        <dbReference type="Proteomes" id="UP000286415"/>
    </source>
</evidence>
<dbReference type="FunFam" id="3.30.70.141:FF:000004">
    <property type="entry name" value="Nucleoside diphosphate kinase 7"/>
    <property type="match status" value="1"/>
</dbReference>
<dbReference type="EMBL" id="NIRI02000013">
    <property type="protein sequence ID" value="KAG5453284.1"/>
    <property type="molecule type" value="Genomic_DNA"/>
</dbReference>
<evidence type="ECO:0000256" key="1">
    <source>
        <dbReference type="ARBA" id="ARBA00004430"/>
    </source>
</evidence>
<reference evidence="7 8" key="2">
    <citation type="journal article" date="2021" name="Genomics">
        <title>High-quality reference genome for Clonorchis sinensis.</title>
        <authorList>
            <person name="Young N.D."/>
            <person name="Stroehlein A.J."/>
            <person name="Kinkar L."/>
            <person name="Wang T."/>
            <person name="Sohn W.M."/>
            <person name="Chang B.C.H."/>
            <person name="Kaur P."/>
            <person name="Weisz D."/>
            <person name="Dudchenko O."/>
            <person name="Aiden E.L."/>
            <person name="Korhonen P.K."/>
            <person name="Gasser R.B."/>
        </authorList>
    </citation>
    <scope>NUCLEOTIDE SEQUENCE [LARGE SCALE GENOMIC DNA]</scope>
    <source>
        <strain evidence="7">Cs-k2</strain>
    </source>
</reference>
<evidence type="ECO:0000259" key="6">
    <source>
        <dbReference type="PROSITE" id="PS51336"/>
    </source>
</evidence>
<dbReference type="InterPro" id="IPR034907">
    <property type="entry name" value="NDK-like_dom"/>
</dbReference>
<evidence type="ECO:0000256" key="4">
    <source>
        <dbReference type="ARBA" id="ARBA00023273"/>
    </source>
</evidence>
<comment type="caution">
    <text evidence="7">The sequence shown here is derived from an EMBL/GenBank/DDBJ whole genome shotgun (WGS) entry which is preliminary data.</text>
</comment>
<gene>
    <name evidence="7" type="ORF">CSKR_114111</name>
</gene>
<dbReference type="CDD" id="cd04412">
    <property type="entry name" value="NDPk7B"/>
    <property type="match status" value="1"/>
</dbReference>
<evidence type="ECO:0000256" key="2">
    <source>
        <dbReference type="ARBA" id="ARBA00022490"/>
    </source>
</evidence>